<proteinExistence type="predicted"/>
<sequence>MDSKDVYTGTSGWSYTGWLGNFYPEKIKPDAILPFYSQTFDSVELNNSFYQIPKEKNIKKWLDLTPPHFIFSCKANRYITHIKKLHDVEESVERLLHAFSHFESKLGPILFQFPPYWPLDLSSL</sequence>
<dbReference type="HOGENOM" id="CLU_2001020_0_0_6"/>
<organism evidence="1 2">
    <name type="scientific">Legionella hackeliae</name>
    <dbReference type="NCBI Taxonomy" id="449"/>
    <lineage>
        <taxon>Bacteria</taxon>
        <taxon>Pseudomonadati</taxon>
        <taxon>Pseudomonadota</taxon>
        <taxon>Gammaproteobacteria</taxon>
        <taxon>Legionellales</taxon>
        <taxon>Legionellaceae</taxon>
        <taxon>Legionella</taxon>
    </lineage>
</organism>
<dbReference type="Pfam" id="PF01904">
    <property type="entry name" value="DUF72"/>
    <property type="match status" value="1"/>
</dbReference>
<dbReference type="Proteomes" id="UP000032803">
    <property type="component" value="Chromosome I"/>
</dbReference>
<dbReference type="Gene3D" id="3.20.20.410">
    <property type="entry name" value="Protein of unknown function UPF0759"/>
    <property type="match status" value="1"/>
</dbReference>
<protein>
    <recommendedName>
        <fullName evidence="3">DUF72 domain-containing protein</fullName>
    </recommendedName>
</protein>
<evidence type="ECO:0000313" key="2">
    <source>
        <dbReference type="Proteomes" id="UP000032803"/>
    </source>
</evidence>
<dbReference type="AlphaFoldDB" id="A0A0A8URT9"/>
<dbReference type="SUPFAM" id="SSF117396">
    <property type="entry name" value="TM1631-like"/>
    <property type="match status" value="1"/>
</dbReference>
<dbReference type="STRING" id="449.LHA_2554"/>
<dbReference type="KEGG" id="lha:LHA_2554"/>
<dbReference type="EMBL" id="LN681225">
    <property type="protein sequence ID" value="CEK11560.1"/>
    <property type="molecule type" value="Genomic_DNA"/>
</dbReference>
<dbReference type="PANTHER" id="PTHR30348:SF4">
    <property type="entry name" value="DUF72 DOMAIN-CONTAINING PROTEIN"/>
    <property type="match status" value="1"/>
</dbReference>
<dbReference type="PANTHER" id="PTHR30348">
    <property type="entry name" value="UNCHARACTERIZED PROTEIN YECE"/>
    <property type="match status" value="1"/>
</dbReference>
<dbReference type="InterPro" id="IPR036520">
    <property type="entry name" value="UPF0759_sf"/>
</dbReference>
<evidence type="ECO:0000313" key="1">
    <source>
        <dbReference type="EMBL" id="CEK11560.1"/>
    </source>
</evidence>
<dbReference type="InterPro" id="IPR002763">
    <property type="entry name" value="DUF72"/>
</dbReference>
<accession>A0A0A8URT9</accession>
<dbReference type="PATRIC" id="fig|449.7.peg.1060"/>
<gene>
    <name evidence="1" type="ORF">LHA_2554</name>
</gene>
<evidence type="ECO:0008006" key="3">
    <source>
        <dbReference type="Google" id="ProtNLM"/>
    </source>
</evidence>
<keyword evidence="2" id="KW-1185">Reference proteome</keyword>
<name>A0A0A8URT9_LEGHA</name>
<reference evidence="2" key="1">
    <citation type="submission" date="2014-09" db="EMBL/GenBank/DDBJ databases">
        <authorList>
            <person name="Gomez-Valero L."/>
        </authorList>
    </citation>
    <scope>NUCLEOTIDE SEQUENCE [LARGE SCALE GENOMIC DNA]</scope>
    <source>
        <strain evidence="2">ATCC35250</strain>
    </source>
</reference>